<name>Q0G244_9HYPH</name>
<dbReference type="CDD" id="cd02440">
    <property type="entry name" value="AdoMet_MTases"/>
    <property type="match status" value="1"/>
</dbReference>
<keyword evidence="1" id="KW-0489">Methyltransferase</keyword>
<dbReference type="EMBL" id="AATP01000003">
    <property type="protein sequence ID" value="EAU41354.1"/>
    <property type="molecule type" value="Genomic_DNA"/>
</dbReference>
<dbReference type="SUPFAM" id="SSF53335">
    <property type="entry name" value="S-adenosyl-L-methionine-dependent methyltransferases"/>
    <property type="match status" value="1"/>
</dbReference>
<dbReference type="InterPro" id="IPR029063">
    <property type="entry name" value="SAM-dependent_MTases_sf"/>
</dbReference>
<accession>Q0G244</accession>
<dbReference type="STRING" id="217511.GCA_001463845_02189"/>
<protein>
    <recommendedName>
        <fullName evidence="6">Methyltransferase domain-containing protein</fullName>
    </recommendedName>
</protein>
<dbReference type="HOGENOM" id="CLU_090201_3_0_5"/>
<gene>
    <name evidence="4" type="ORF">FP2506_01265</name>
</gene>
<evidence type="ECO:0000256" key="2">
    <source>
        <dbReference type="ARBA" id="ARBA00022679"/>
    </source>
</evidence>
<dbReference type="GO" id="GO:0032259">
    <property type="term" value="P:methylation"/>
    <property type="evidence" value="ECO:0007669"/>
    <property type="project" value="UniProtKB-KW"/>
</dbReference>
<evidence type="ECO:0000256" key="1">
    <source>
        <dbReference type="ARBA" id="ARBA00022603"/>
    </source>
</evidence>
<organism evidence="4 5">
    <name type="scientific">Fulvimarina pelagi HTCC2506</name>
    <dbReference type="NCBI Taxonomy" id="314231"/>
    <lineage>
        <taxon>Bacteria</taxon>
        <taxon>Pseudomonadati</taxon>
        <taxon>Pseudomonadota</taxon>
        <taxon>Alphaproteobacteria</taxon>
        <taxon>Hyphomicrobiales</taxon>
        <taxon>Aurantimonadaceae</taxon>
        <taxon>Fulvimarina</taxon>
    </lineage>
</organism>
<evidence type="ECO:0000313" key="5">
    <source>
        <dbReference type="Proteomes" id="UP000004310"/>
    </source>
</evidence>
<dbReference type="GO" id="GO:0008168">
    <property type="term" value="F:methyltransferase activity"/>
    <property type="evidence" value="ECO:0007669"/>
    <property type="project" value="UniProtKB-KW"/>
</dbReference>
<dbReference type="Proteomes" id="UP000004310">
    <property type="component" value="Unassembled WGS sequence"/>
</dbReference>
<proteinExistence type="predicted"/>
<dbReference type="eggNOG" id="COG4976">
    <property type="taxonomic scope" value="Bacteria"/>
</dbReference>
<evidence type="ECO:0000256" key="3">
    <source>
        <dbReference type="ARBA" id="ARBA00022691"/>
    </source>
</evidence>
<dbReference type="PANTHER" id="PTHR43464">
    <property type="entry name" value="METHYLTRANSFERASE"/>
    <property type="match status" value="1"/>
</dbReference>
<keyword evidence="3" id="KW-0949">S-adenosyl-L-methionine</keyword>
<evidence type="ECO:0000313" key="4">
    <source>
        <dbReference type="EMBL" id="EAU41354.1"/>
    </source>
</evidence>
<dbReference type="RefSeq" id="WP_007065403.1">
    <property type="nucleotide sequence ID" value="NZ_DS022272.1"/>
</dbReference>
<comment type="caution">
    <text evidence="4">The sequence shown here is derived from an EMBL/GenBank/DDBJ whole genome shotgun (WGS) entry which is preliminary data.</text>
</comment>
<dbReference type="PANTHER" id="PTHR43464:SF19">
    <property type="entry name" value="UBIQUINONE BIOSYNTHESIS O-METHYLTRANSFERASE, MITOCHONDRIAL"/>
    <property type="match status" value="1"/>
</dbReference>
<sequence length="217" mass="24176">MDQRVESIKTSHKLDGDTEALREYYADWAREYDNDVATERYGGPSVIADVATAVARGYIKRPIEEIRVLDAGCGTGLAGIELKKRGFKDVDGFDLSAEMTEIAAETGAYDKLAADVDLNVDHKNPLKTRYDLMVCCGVLTLGHVEPESLLRLADYMNEGGVMVISTRNSYLEGCDYRDVAERYVKEGKLESLGCLPNADYIEEEGAHYWIYRKPASN</sequence>
<keyword evidence="2" id="KW-0808">Transferase</keyword>
<reference evidence="4 5" key="1">
    <citation type="journal article" date="2010" name="J. Bacteriol.">
        <title>Genome sequence of Fulvimarina pelagi HTCC2506T, a Mn(II)-oxidizing alphaproteobacterium possessing an aerobic anoxygenic photosynthetic gene cluster and Xanthorhodopsin.</title>
        <authorList>
            <person name="Kang I."/>
            <person name="Oh H.M."/>
            <person name="Lim S.I."/>
            <person name="Ferriera S."/>
            <person name="Giovannoni S.J."/>
            <person name="Cho J.C."/>
        </authorList>
    </citation>
    <scope>NUCLEOTIDE SEQUENCE [LARGE SCALE GENOMIC DNA]</scope>
    <source>
        <strain evidence="4 5">HTCC2506</strain>
    </source>
</reference>
<dbReference type="AlphaFoldDB" id="Q0G244"/>
<keyword evidence="5" id="KW-1185">Reference proteome</keyword>
<dbReference type="Pfam" id="PF13489">
    <property type="entry name" value="Methyltransf_23"/>
    <property type="match status" value="1"/>
</dbReference>
<evidence type="ECO:0008006" key="6">
    <source>
        <dbReference type="Google" id="ProtNLM"/>
    </source>
</evidence>
<dbReference type="Gene3D" id="3.40.50.150">
    <property type="entry name" value="Vaccinia Virus protein VP39"/>
    <property type="match status" value="1"/>
</dbReference>